<gene>
    <name evidence="1" type="ORF">TNIN_100791</name>
</gene>
<dbReference type="Proteomes" id="UP000886998">
    <property type="component" value="Unassembled WGS sequence"/>
</dbReference>
<organism evidence="1 2">
    <name type="scientific">Trichonephila inaurata madagascariensis</name>
    <dbReference type="NCBI Taxonomy" id="2747483"/>
    <lineage>
        <taxon>Eukaryota</taxon>
        <taxon>Metazoa</taxon>
        <taxon>Ecdysozoa</taxon>
        <taxon>Arthropoda</taxon>
        <taxon>Chelicerata</taxon>
        <taxon>Arachnida</taxon>
        <taxon>Araneae</taxon>
        <taxon>Araneomorphae</taxon>
        <taxon>Entelegynae</taxon>
        <taxon>Araneoidea</taxon>
        <taxon>Nephilidae</taxon>
        <taxon>Trichonephila</taxon>
        <taxon>Trichonephila inaurata</taxon>
    </lineage>
</organism>
<proteinExistence type="predicted"/>
<sequence>MADSVRSLRKKMSCLLLFGWTEPANAESKRGKLMGRSEWFLPQNEVERSPDFRQRRNRFRKITLIRDSRRGGNKLLDKTGELSLLKGSLSKKTF</sequence>
<reference evidence="1" key="1">
    <citation type="submission" date="2020-08" db="EMBL/GenBank/DDBJ databases">
        <title>Multicomponent nature underlies the extraordinary mechanical properties of spider dragline silk.</title>
        <authorList>
            <person name="Kono N."/>
            <person name="Nakamura H."/>
            <person name="Mori M."/>
            <person name="Yoshida Y."/>
            <person name="Ohtoshi R."/>
            <person name="Malay A.D."/>
            <person name="Moran D.A.P."/>
            <person name="Tomita M."/>
            <person name="Numata K."/>
            <person name="Arakawa K."/>
        </authorList>
    </citation>
    <scope>NUCLEOTIDE SEQUENCE</scope>
</reference>
<dbReference type="AlphaFoldDB" id="A0A8X6YRI5"/>
<name>A0A8X6YRI5_9ARAC</name>
<comment type="caution">
    <text evidence="1">The sequence shown here is derived from an EMBL/GenBank/DDBJ whole genome shotgun (WGS) entry which is preliminary data.</text>
</comment>
<keyword evidence="2" id="KW-1185">Reference proteome</keyword>
<evidence type="ECO:0000313" key="1">
    <source>
        <dbReference type="EMBL" id="GFY77876.1"/>
    </source>
</evidence>
<dbReference type="EMBL" id="BMAV01022691">
    <property type="protein sequence ID" value="GFY77876.1"/>
    <property type="molecule type" value="Genomic_DNA"/>
</dbReference>
<accession>A0A8X6YRI5</accession>
<evidence type="ECO:0000313" key="2">
    <source>
        <dbReference type="Proteomes" id="UP000886998"/>
    </source>
</evidence>
<protein>
    <submittedName>
        <fullName evidence="1">Uncharacterized protein</fullName>
    </submittedName>
</protein>